<dbReference type="Proteomes" id="UP000177195">
    <property type="component" value="Unassembled WGS sequence"/>
</dbReference>
<keyword evidence="1" id="KW-0472">Membrane</keyword>
<gene>
    <name evidence="2" type="ORF">A3I25_02425</name>
</gene>
<sequence>MSEIEDNGDSNRLEELKKRLYSRDERLIRKRREAVLHRENLSAPGSWSENTRPVNMSPKLKTRSPIFKKFFILAAVFFLAAAGFTSLRFFTGGNTVSSENIEIAVLGNAFVAGGEELPLKVEITNKNNTGLEFSDLVVEYPKGTGGEKEIIRLPLGAIAASETVSSAVKLILFGPQGSIQDVKITLEYRLENSNAIFTKERSFGVNMSAAPLSLTIDAPTEINSNQEITLNIKTILNTQAPAKNIRLKIEYPTGFRLKETSPDPMVGDNFWNLGDLAPGMEKTISVKGVLMGQDGDERSFRIFSGSQDSHDTSAIGVLYNSVLHTVLIKKPFLESKLTVNDRDQEEYFVKSGSKINVGVSLVNNLPTRVDDVEIRARFFGNALDKSSLQPFSGFYDSLDNVIIWDKNSYPPLASLEPSASENLNFFMSSAPLFGSMSLIENPEIIIEISVKGKQPFDGNVVQEIENIERKTIKINSDFQIIPAVLFSSGPFVNSGPVPPRAEQETTYTVKWSMTNSSNNISDAEVKASLPAYVRWLGITSPTTENISYNESGREVVWKVGLVKKGTGLSEAPREAAFQVSLRPSLSQIGSAPIVLYDSYFRGRDQFTGALIEGKKGSITTNLKNEGGPTSDGRVVQ</sequence>
<organism evidence="2 3">
    <name type="scientific">Candidatus Nomurabacteria bacterium RIFCSPLOWO2_02_FULL_42_17</name>
    <dbReference type="NCBI Taxonomy" id="1801789"/>
    <lineage>
        <taxon>Bacteria</taxon>
        <taxon>Candidatus Nomuraibacteriota</taxon>
    </lineage>
</organism>
<evidence type="ECO:0000256" key="1">
    <source>
        <dbReference type="SAM" id="Phobius"/>
    </source>
</evidence>
<comment type="caution">
    <text evidence="2">The sequence shown here is derived from an EMBL/GenBank/DDBJ whole genome shotgun (WGS) entry which is preliminary data.</text>
</comment>
<evidence type="ECO:0008006" key="4">
    <source>
        <dbReference type="Google" id="ProtNLM"/>
    </source>
</evidence>
<feature type="transmembrane region" description="Helical" evidence="1">
    <location>
        <begin position="70"/>
        <end position="90"/>
    </location>
</feature>
<evidence type="ECO:0000313" key="2">
    <source>
        <dbReference type="EMBL" id="OGI97208.1"/>
    </source>
</evidence>
<dbReference type="EMBL" id="MFVN01000017">
    <property type="protein sequence ID" value="OGI97208.1"/>
    <property type="molecule type" value="Genomic_DNA"/>
</dbReference>
<reference evidence="2 3" key="1">
    <citation type="journal article" date="2016" name="Nat. Commun.">
        <title>Thousands of microbial genomes shed light on interconnected biogeochemical processes in an aquifer system.</title>
        <authorList>
            <person name="Anantharaman K."/>
            <person name="Brown C.T."/>
            <person name="Hug L.A."/>
            <person name="Sharon I."/>
            <person name="Castelle C.J."/>
            <person name="Probst A.J."/>
            <person name="Thomas B.C."/>
            <person name="Singh A."/>
            <person name="Wilkins M.J."/>
            <person name="Karaoz U."/>
            <person name="Brodie E.L."/>
            <person name="Williams K.H."/>
            <person name="Hubbard S.S."/>
            <person name="Banfield J.F."/>
        </authorList>
    </citation>
    <scope>NUCLEOTIDE SEQUENCE [LARGE SCALE GENOMIC DNA]</scope>
</reference>
<proteinExistence type="predicted"/>
<evidence type="ECO:0000313" key="3">
    <source>
        <dbReference type="Proteomes" id="UP000177195"/>
    </source>
</evidence>
<accession>A0A1F6XT72</accession>
<dbReference type="AlphaFoldDB" id="A0A1F6XT72"/>
<protein>
    <recommendedName>
        <fullName evidence="4">DUF11 domain-containing protein</fullName>
    </recommendedName>
</protein>
<keyword evidence="1" id="KW-0812">Transmembrane</keyword>
<name>A0A1F6XT72_9BACT</name>
<keyword evidence="1" id="KW-1133">Transmembrane helix</keyword>